<keyword evidence="2" id="KW-1185">Reference proteome</keyword>
<dbReference type="EMBL" id="CCYD01000041">
    <property type="protein sequence ID" value="CEG35271.1"/>
    <property type="molecule type" value="Genomic_DNA"/>
</dbReference>
<dbReference type="AlphaFoldDB" id="A0A0P1A4S2"/>
<evidence type="ECO:0000313" key="2">
    <source>
        <dbReference type="Proteomes" id="UP000054928"/>
    </source>
</evidence>
<dbReference type="GeneID" id="36404453"/>
<organism evidence="1 2">
    <name type="scientific">Plasmopara halstedii</name>
    <name type="common">Downy mildew of sunflower</name>
    <dbReference type="NCBI Taxonomy" id="4781"/>
    <lineage>
        <taxon>Eukaryota</taxon>
        <taxon>Sar</taxon>
        <taxon>Stramenopiles</taxon>
        <taxon>Oomycota</taxon>
        <taxon>Peronosporomycetes</taxon>
        <taxon>Peronosporales</taxon>
        <taxon>Peronosporaceae</taxon>
        <taxon>Plasmopara</taxon>
    </lineage>
</organism>
<reference evidence="2" key="1">
    <citation type="submission" date="2014-09" db="EMBL/GenBank/DDBJ databases">
        <authorList>
            <person name="Sharma Rahul"/>
            <person name="Thines Marco"/>
        </authorList>
    </citation>
    <scope>NUCLEOTIDE SEQUENCE [LARGE SCALE GENOMIC DNA]</scope>
</reference>
<protein>
    <submittedName>
        <fullName evidence="1">Uncharacterized protein</fullName>
    </submittedName>
</protein>
<name>A0A0P1A4S2_PLAHL</name>
<sequence>MDLILFNQELVQHDIGRTILQSAGAVLIGHNCQTSVFLDQATHYETVRFTTE</sequence>
<dbReference type="Proteomes" id="UP000054928">
    <property type="component" value="Unassembled WGS sequence"/>
</dbReference>
<proteinExistence type="predicted"/>
<accession>A0A0P1A4S2</accession>
<evidence type="ECO:0000313" key="1">
    <source>
        <dbReference type="EMBL" id="CEG35271.1"/>
    </source>
</evidence>
<dbReference type="RefSeq" id="XP_024571640.1">
    <property type="nucleotide sequence ID" value="XM_024722326.1"/>
</dbReference>